<dbReference type="Proteomes" id="UP001412067">
    <property type="component" value="Unassembled WGS sequence"/>
</dbReference>
<dbReference type="InterPro" id="IPR010525">
    <property type="entry name" value="ARF_dom"/>
</dbReference>
<organism evidence="3 4">
    <name type="scientific">Platanthera guangdongensis</name>
    <dbReference type="NCBI Taxonomy" id="2320717"/>
    <lineage>
        <taxon>Eukaryota</taxon>
        <taxon>Viridiplantae</taxon>
        <taxon>Streptophyta</taxon>
        <taxon>Embryophyta</taxon>
        <taxon>Tracheophyta</taxon>
        <taxon>Spermatophyta</taxon>
        <taxon>Magnoliopsida</taxon>
        <taxon>Liliopsida</taxon>
        <taxon>Asparagales</taxon>
        <taxon>Orchidaceae</taxon>
        <taxon>Orchidoideae</taxon>
        <taxon>Orchideae</taxon>
        <taxon>Orchidinae</taxon>
        <taxon>Platanthera</taxon>
    </lineage>
</organism>
<keyword evidence="4" id="KW-1185">Reference proteome</keyword>
<gene>
    <name evidence="3" type="primary">ARF10</name>
    <name evidence="3" type="ORF">KSP40_PGU012029</name>
</gene>
<dbReference type="Gene3D" id="2.30.30.1040">
    <property type="match status" value="1"/>
</dbReference>
<accession>A0ABR2LQ51</accession>
<evidence type="ECO:0000313" key="4">
    <source>
        <dbReference type="Proteomes" id="UP001412067"/>
    </source>
</evidence>
<feature type="compositionally biased region" description="Basic and acidic residues" evidence="1">
    <location>
        <begin position="95"/>
        <end position="114"/>
    </location>
</feature>
<proteinExistence type="predicted"/>
<comment type="caution">
    <text evidence="3">The sequence shown here is derived from an EMBL/GenBank/DDBJ whole genome shotgun (WGS) entry which is preliminary data.</text>
</comment>
<dbReference type="PANTHER" id="PTHR31384:SF39">
    <property type="entry name" value="AUXIN RESPONSE FACTOR"/>
    <property type="match status" value="1"/>
</dbReference>
<dbReference type="EMBL" id="JBBWWR010000016">
    <property type="protein sequence ID" value="KAK8947652.1"/>
    <property type="molecule type" value="Genomic_DNA"/>
</dbReference>
<name>A0ABR2LQ51_9ASPA</name>
<evidence type="ECO:0000259" key="2">
    <source>
        <dbReference type="Pfam" id="PF06507"/>
    </source>
</evidence>
<feature type="region of interest" description="Disordered" evidence="1">
    <location>
        <begin position="95"/>
        <end position="128"/>
    </location>
</feature>
<evidence type="ECO:0000313" key="3">
    <source>
        <dbReference type="EMBL" id="KAK8947652.1"/>
    </source>
</evidence>
<evidence type="ECO:0000256" key="1">
    <source>
        <dbReference type="SAM" id="MobiDB-lite"/>
    </source>
</evidence>
<dbReference type="Pfam" id="PF06507">
    <property type="entry name" value="ARF_AD"/>
    <property type="match status" value="1"/>
</dbReference>
<dbReference type="InterPro" id="IPR044835">
    <property type="entry name" value="ARF_plant"/>
</dbReference>
<dbReference type="PANTHER" id="PTHR31384">
    <property type="entry name" value="AUXIN RESPONSE FACTOR 4-RELATED"/>
    <property type="match status" value="1"/>
</dbReference>
<sequence>MKIRWCSGMRFKMAFEAEDSSRISWFMGTISDVHPADHMRWPGSLWRLLQNKPATMEEENTRAQSELWRTGARTNLRTWRRSFPLKLWRRAVEEGGREELGTGRGEHRAGEEKSRGRRRTKKFAADGL</sequence>
<protein>
    <submittedName>
        <fullName evidence="3">Auxin response factor 10</fullName>
    </submittedName>
</protein>
<feature type="domain" description="Auxin response factor" evidence="2">
    <location>
        <begin position="1"/>
        <end position="68"/>
    </location>
</feature>
<reference evidence="3 4" key="1">
    <citation type="journal article" date="2022" name="Nat. Plants">
        <title>Genomes of leafy and leafless Platanthera orchids illuminate the evolution of mycoheterotrophy.</title>
        <authorList>
            <person name="Li M.H."/>
            <person name="Liu K.W."/>
            <person name="Li Z."/>
            <person name="Lu H.C."/>
            <person name="Ye Q.L."/>
            <person name="Zhang D."/>
            <person name="Wang J.Y."/>
            <person name="Li Y.F."/>
            <person name="Zhong Z.M."/>
            <person name="Liu X."/>
            <person name="Yu X."/>
            <person name="Liu D.K."/>
            <person name="Tu X.D."/>
            <person name="Liu B."/>
            <person name="Hao Y."/>
            <person name="Liao X.Y."/>
            <person name="Jiang Y.T."/>
            <person name="Sun W.H."/>
            <person name="Chen J."/>
            <person name="Chen Y.Q."/>
            <person name="Ai Y."/>
            <person name="Zhai J.W."/>
            <person name="Wu S.S."/>
            <person name="Zhou Z."/>
            <person name="Hsiao Y.Y."/>
            <person name="Wu W.L."/>
            <person name="Chen Y.Y."/>
            <person name="Lin Y.F."/>
            <person name="Hsu J.L."/>
            <person name="Li C.Y."/>
            <person name="Wang Z.W."/>
            <person name="Zhao X."/>
            <person name="Zhong W.Y."/>
            <person name="Ma X.K."/>
            <person name="Ma L."/>
            <person name="Huang J."/>
            <person name="Chen G.Z."/>
            <person name="Huang M.Z."/>
            <person name="Huang L."/>
            <person name="Peng D.H."/>
            <person name="Luo Y.B."/>
            <person name="Zou S.Q."/>
            <person name="Chen S.P."/>
            <person name="Lan S."/>
            <person name="Tsai W.C."/>
            <person name="Van de Peer Y."/>
            <person name="Liu Z.J."/>
        </authorList>
    </citation>
    <scope>NUCLEOTIDE SEQUENCE [LARGE SCALE GENOMIC DNA]</scope>
    <source>
        <strain evidence="3">Lor288</strain>
    </source>
</reference>